<dbReference type="Proteomes" id="UP000253908">
    <property type="component" value="Chromosome"/>
</dbReference>
<accession>A0A345PHW9</accession>
<dbReference type="Gene3D" id="3.10.350.10">
    <property type="entry name" value="LysM domain"/>
    <property type="match status" value="1"/>
</dbReference>
<dbReference type="InterPro" id="IPR018392">
    <property type="entry name" value="LysM"/>
</dbReference>
<dbReference type="KEGG" id="ocn:CUC15_11990"/>
<proteinExistence type="predicted"/>
<dbReference type="InterPro" id="IPR036779">
    <property type="entry name" value="LysM_dom_sf"/>
</dbReference>
<dbReference type="PROSITE" id="PS51782">
    <property type="entry name" value="LYSM"/>
    <property type="match status" value="1"/>
</dbReference>
<reference evidence="4" key="1">
    <citation type="submission" date="2017-11" db="EMBL/GenBank/DDBJ databases">
        <authorList>
            <person name="Zhu W."/>
        </authorList>
    </citation>
    <scope>NUCLEOTIDE SEQUENCE [LARGE SCALE GENOMIC DNA]</scope>
    <source>
        <strain evidence="4">160</strain>
    </source>
</reference>
<dbReference type="NCBIfam" id="TIGR02907">
    <property type="entry name" value="spore_VI_D"/>
    <property type="match status" value="1"/>
</dbReference>
<dbReference type="EMBL" id="CP024848">
    <property type="protein sequence ID" value="AXI09599.1"/>
    <property type="molecule type" value="Genomic_DNA"/>
</dbReference>
<protein>
    <submittedName>
        <fullName evidence="3">Stage VI sporulation protein D</fullName>
    </submittedName>
</protein>
<dbReference type="Pfam" id="PF20918">
    <property type="entry name" value="SPOCS_spoVID-N"/>
    <property type="match status" value="1"/>
</dbReference>
<dbReference type="InterPro" id="IPR048862">
    <property type="entry name" value="SPOCS_spoVID_N"/>
</dbReference>
<dbReference type="CDD" id="cd00118">
    <property type="entry name" value="LysM"/>
    <property type="match status" value="1"/>
</dbReference>
<dbReference type="AlphaFoldDB" id="A0A345PHW9"/>
<evidence type="ECO:0000313" key="4">
    <source>
        <dbReference type="Proteomes" id="UP000253908"/>
    </source>
</evidence>
<evidence type="ECO:0000313" key="3">
    <source>
        <dbReference type="EMBL" id="AXI09599.1"/>
    </source>
</evidence>
<feature type="compositionally biased region" description="Basic and acidic residues" evidence="1">
    <location>
        <begin position="226"/>
        <end position="247"/>
    </location>
</feature>
<dbReference type="OrthoDB" id="2966368at2"/>
<feature type="domain" description="LysM" evidence="2">
    <location>
        <begin position="367"/>
        <end position="411"/>
    </location>
</feature>
<dbReference type="Pfam" id="PF01476">
    <property type="entry name" value="LysM"/>
    <property type="match status" value="1"/>
</dbReference>
<evidence type="ECO:0000259" key="2">
    <source>
        <dbReference type="PROSITE" id="PS51782"/>
    </source>
</evidence>
<gene>
    <name evidence="3" type="primary">spoVID</name>
    <name evidence="3" type="ORF">CUC15_11990</name>
</gene>
<feature type="region of interest" description="Disordered" evidence="1">
    <location>
        <begin position="226"/>
        <end position="293"/>
    </location>
</feature>
<name>A0A345PHW9_9BACI</name>
<keyword evidence="4" id="KW-1185">Reference proteome</keyword>
<sequence>MKGGNQLTTDSSVFTFELNESLFFEKGQEVAELRGIALDPEISIQAYSEYISIKGVIELRGEYIKVVSGDEEQVDSLLNFDDLHVKRYIEKVINVDDDIAEFTHRFPIEISVPTYRVADLNDVTVSIEAFDYEIPEESQLKLYSTIAIHGINREADHPQLIEEEVESEEADTEQSERDTEETFQFEIKEKQELETIEEEVEPGEVDAAQLEREPEDIFEFEIKEKQELETIEEEVKPEEVDAAQLEREPEDIFEFEIKEKQELETLGDDSSQEQSPILTDSQDTEEDEAGRVKTKSQSFADFFGKKDKVQEEIAEEIDDDIDDDVDDDDWYEDEVVEVKDEDREVEDVSYLSDVFRNSEEDKFIKMRLCIVQKEDTIDTIAERFHVSAIQLIKQNQLDDDFDVSEGQLLYIPAEKK</sequence>
<dbReference type="SUPFAM" id="SSF54106">
    <property type="entry name" value="LysM domain"/>
    <property type="match status" value="1"/>
</dbReference>
<dbReference type="InterPro" id="IPR014256">
    <property type="entry name" value="Spore_VI_D"/>
</dbReference>
<organism evidence="3 4">
    <name type="scientific">Oceanobacillus zhaokaii</name>
    <dbReference type="NCBI Taxonomy" id="2052660"/>
    <lineage>
        <taxon>Bacteria</taxon>
        <taxon>Bacillati</taxon>
        <taxon>Bacillota</taxon>
        <taxon>Bacilli</taxon>
        <taxon>Bacillales</taxon>
        <taxon>Bacillaceae</taxon>
        <taxon>Oceanobacillus</taxon>
    </lineage>
</organism>
<evidence type="ECO:0000256" key="1">
    <source>
        <dbReference type="SAM" id="MobiDB-lite"/>
    </source>
</evidence>
<feature type="compositionally biased region" description="Polar residues" evidence="1">
    <location>
        <begin position="272"/>
        <end position="281"/>
    </location>
</feature>